<accession>A0A0T5NQW4</accession>
<dbReference type="RefSeq" id="WP_057795523.1">
    <property type="nucleotide sequence ID" value="NZ_LAXJ01000020.1"/>
</dbReference>
<organism evidence="2 3">
    <name type="scientific">Roseovarius atlanticus</name>
    <dbReference type="NCBI Taxonomy" id="1641875"/>
    <lineage>
        <taxon>Bacteria</taxon>
        <taxon>Pseudomonadati</taxon>
        <taxon>Pseudomonadota</taxon>
        <taxon>Alphaproteobacteria</taxon>
        <taxon>Rhodobacterales</taxon>
        <taxon>Roseobacteraceae</taxon>
        <taxon>Roseovarius</taxon>
    </lineage>
</organism>
<dbReference type="EMBL" id="LAXJ01000020">
    <property type="protein sequence ID" value="KRS11303.1"/>
    <property type="molecule type" value="Genomic_DNA"/>
</dbReference>
<dbReference type="OrthoDB" id="9791432at2"/>
<dbReference type="AlphaFoldDB" id="A0A0T5NQW4"/>
<sequence length="199" mass="21653">MKKQPRQKRRSTQKGSLVVIATLLISSAVLRIGEGAGQAFARDPDNDAIANANGEAMGKTCQTSEDLQAMLEAFQSREARIEEKEAAIRDRMHALRIADEQVTEKLAQLTKAETQLRETIALAETAAEDDLDRLTRVYETMKPKQAAALFEEMDPNFAAGFLGRMRPEAAAAIMAGLSPEAAHLYSVVLAGRNAGVPKE</sequence>
<dbReference type="Proteomes" id="UP000051295">
    <property type="component" value="Unassembled WGS sequence"/>
</dbReference>
<evidence type="ECO:0000259" key="1">
    <source>
        <dbReference type="Pfam" id="PF03448"/>
    </source>
</evidence>
<protein>
    <recommendedName>
        <fullName evidence="1">Magnesium transporter MgtE intracellular domain-containing protein</fullName>
    </recommendedName>
</protein>
<dbReference type="SUPFAM" id="SSF158791">
    <property type="entry name" value="MgtE N-terminal domain-like"/>
    <property type="match status" value="1"/>
</dbReference>
<dbReference type="PATRIC" id="fig|1641875.4.peg.1929"/>
<keyword evidence="3" id="KW-1185">Reference proteome</keyword>
<feature type="domain" description="Magnesium transporter MgtE intracellular" evidence="1">
    <location>
        <begin position="130"/>
        <end position="183"/>
    </location>
</feature>
<comment type="caution">
    <text evidence="2">The sequence shown here is derived from an EMBL/GenBank/DDBJ whole genome shotgun (WGS) entry which is preliminary data.</text>
</comment>
<evidence type="ECO:0000313" key="2">
    <source>
        <dbReference type="EMBL" id="KRS11303.1"/>
    </source>
</evidence>
<name>A0A0T5NQW4_9RHOB</name>
<dbReference type="STRING" id="1641875.XM53_17140"/>
<proteinExistence type="predicted"/>
<evidence type="ECO:0000313" key="3">
    <source>
        <dbReference type="Proteomes" id="UP000051295"/>
    </source>
</evidence>
<reference evidence="2 3" key="1">
    <citation type="submission" date="2015-04" db="EMBL/GenBank/DDBJ databases">
        <title>The draft genome sequence of Roseovarius sp.R12b.</title>
        <authorList>
            <person name="Li G."/>
            <person name="Lai Q."/>
            <person name="Shao Z."/>
            <person name="Yan P."/>
        </authorList>
    </citation>
    <scope>NUCLEOTIDE SEQUENCE [LARGE SCALE GENOMIC DNA]</scope>
    <source>
        <strain evidence="2 3">R12B</strain>
    </source>
</reference>
<dbReference type="Pfam" id="PF03448">
    <property type="entry name" value="MgtE_N"/>
    <property type="match status" value="1"/>
</dbReference>
<gene>
    <name evidence="2" type="ORF">XM53_17140</name>
</gene>
<dbReference type="InterPro" id="IPR006668">
    <property type="entry name" value="Mg_transptr_MgtE_intracell_dom"/>
</dbReference>